<dbReference type="GO" id="GO:0005198">
    <property type="term" value="F:structural molecule activity"/>
    <property type="evidence" value="ECO:0007669"/>
    <property type="project" value="InterPro"/>
</dbReference>
<dbReference type="GO" id="GO:0019068">
    <property type="term" value="P:virion assembly"/>
    <property type="evidence" value="ECO:0007669"/>
    <property type="project" value="InterPro"/>
</dbReference>
<accession>A0A0H3K144</accession>
<dbReference type="EMBL" id="AP008231">
    <property type="protein sequence ID" value="BAD78988.1"/>
    <property type="molecule type" value="Genomic_DNA"/>
</dbReference>
<feature type="region of interest" description="Disordered" evidence="1">
    <location>
        <begin position="466"/>
        <end position="487"/>
    </location>
</feature>
<evidence type="ECO:0000313" key="2">
    <source>
        <dbReference type="EMBL" id="BAD78988.1"/>
    </source>
</evidence>
<dbReference type="RefSeq" id="WP_011243110.1">
    <property type="nucleotide sequence ID" value="NC_006576.1"/>
</dbReference>
<dbReference type="eggNOG" id="COG5511">
    <property type="taxonomic scope" value="Bacteria"/>
</dbReference>
<feature type="compositionally biased region" description="Basic and acidic residues" evidence="1">
    <location>
        <begin position="56"/>
        <end position="68"/>
    </location>
</feature>
<dbReference type="AlphaFoldDB" id="A0A0H3K144"/>
<feature type="region of interest" description="Disordered" evidence="1">
    <location>
        <begin position="37"/>
        <end position="68"/>
    </location>
</feature>
<gene>
    <name evidence="2" type="ordered locus">syc0798_c</name>
</gene>
<dbReference type="Pfam" id="PF05136">
    <property type="entry name" value="Phage_portal_2"/>
    <property type="match status" value="1"/>
</dbReference>
<evidence type="ECO:0008006" key="4">
    <source>
        <dbReference type="Google" id="ProtNLM"/>
    </source>
</evidence>
<sequence>MPNLLDDLIAWVSPKAALERERARLTLERVRGYDGAKGGRRTAGWTTQGSSANTEIARDSPKLRERSRDLSQNNGWALRARDVIVSNVVGAGIVGQPKHSSKRRDLAAKKLWEAWAGSTLCDADGRHDFHGLQALAMKTIVESGEVLIRKLPRQAKDGLPVPLQLQLLEPEHLDVTRDADLGGNRKIVQGIELDASGQRVAYWLYPTHPGEATAGSSTLKSSRVPAADIAHVYRLDRPGQRRGVPWVSPVMIDVKDLNDYEKAQLLKQKIAACFAAFVVETEAPELAPDDDEIIDTLEPGAVEILPPGRDIRFANPPSNDGYEPYVRQLLHKIAAGYGITYESLTNDYSQVNFSSGRMGHIEFARNIDTWRWQMLIPQMCSPVWTWFVEAAGLTGALLDGTTITWTPPRREMIDPTKETEAVKAAVRAGLKSWSEAVREQGEDPDAVAAELAEDLKRFDELGLVLDSDPRQDPRRQEAIAVTESQPQ</sequence>
<feature type="compositionally biased region" description="Basic and acidic residues" evidence="1">
    <location>
        <begin position="467"/>
        <end position="477"/>
    </location>
</feature>
<dbReference type="Proteomes" id="UP000001175">
    <property type="component" value="Chromosome"/>
</dbReference>
<reference evidence="2 3" key="1">
    <citation type="journal article" date="2007" name="Photosyn. Res.">
        <title>Complete nucleotide sequence of the freshwater unicellular cyanobacterium Synechococcus elongatus PCC 6301 chromosome: gene content and organization.</title>
        <authorList>
            <person name="Sugita C."/>
            <person name="Ogata K."/>
            <person name="Shikata M."/>
            <person name="Jikuya H."/>
            <person name="Takano J."/>
            <person name="Furumichi M."/>
            <person name="Kanehisa M."/>
            <person name="Omata T."/>
            <person name="Sugiura M."/>
            <person name="Sugita M."/>
        </authorList>
    </citation>
    <scope>NUCLEOTIDE SEQUENCE [LARGE SCALE GENOMIC DNA]</scope>
    <source>
        <strain evidence="3">ATCC 27144 / PCC 6301 / SAUG 1402/1</strain>
    </source>
</reference>
<dbReference type="InterPro" id="IPR006429">
    <property type="entry name" value="Phage_lambda_portal"/>
</dbReference>
<dbReference type="KEGG" id="syc:syc0798_c"/>
<feature type="compositionally biased region" description="Polar residues" evidence="1">
    <location>
        <begin position="44"/>
        <end position="54"/>
    </location>
</feature>
<protein>
    <recommendedName>
        <fullName evidence="4">Phage portal protein</fullName>
    </recommendedName>
</protein>
<organism evidence="2 3">
    <name type="scientific">Synechococcus sp. (strain ATCC 27144 / PCC 6301 / SAUG 1402/1)</name>
    <name type="common">Anacystis nidulans</name>
    <dbReference type="NCBI Taxonomy" id="269084"/>
    <lineage>
        <taxon>Bacteria</taxon>
        <taxon>Bacillati</taxon>
        <taxon>Cyanobacteriota</taxon>
        <taxon>Cyanophyceae</taxon>
        <taxon>Synechococcales</taxon>
        <taxon>Synechococcaceae</taxon>
        <taxon>Synechococcus</taxon>
    </lineage>
</organism>
<evidence type="ECO:0000313" key="3">
    <source>
        <dbReference type="Proteomes" id="UP000001175"/>
    </source>
</evidence>
<name>A0A0H3K144_SYNP6</name>
<evidence type="ECO:0000256" key="1">
    <source>
        <dbReference type="SAM" id="MobiDB-lite"/>
    </source>
</evidence>
<proteinExistence type="predicted"/>
<dbReference type="GeneID" id="72429572"/>
<dbReference type="NCBIfam" id="TIGR01539">
    <property type="entry name" value="portal_lambda"/>
    <property type="match status" value="1"/>
</dbReference>